<reference evidence="1 2" key="1">
    <citation type="journal article" date="2010" name="Cell Res.">
        <title>Complete genome sequence of the rifamycin SV-producing Amycolatopsis mediterranei U32 revealed its genetic characteristics in phylogeny and metabolism.</title>
        <authorList>
            <person name="Zhao W."/>
            <person name="Zhong Y."/>
            <person name="Yuan H."/>
            <person name="Wang J."/>
            <person name="Zheng H."/>
            <person name="Wang Y."/>
            <person name="Cen X."/>
            <person name="Xu F."/>
            <person name="Bai J."/>
            <person name="Han X."/>
            <person name="Lu G."/>
            <person name="Zhu Y."/>
            <person name="Shao Z."/>
            <person name="Yan H."/>
            <person name="Li C."/>
            <person name="Peng N."/>
            <person name="Zhang Z."/>
            <person name="Zhang Y."/>
            <person name="Lin W."/>
            <person name="Fan Y."/>
            <person name="Qin Z."/>
            <person name="Hu Y."/>
            <person name="Zhu B."/>
            <person name="Wang S."/>
            <person name="Ding X."/>
            <person name="Zhao G.P."/>
        </authorList>
    </citation>
    <scope>NUCLEOTIDE SEQUENCE [LARGE SCALE GENOMIC DNA]</scope>
    <source>
        <strain evidence="2">U-32</strain>
    </source>
</reference>
<dbReference type="Proteomes" id="UP000000328">
    <property type="component" value="Chromosome"/>
</dbReference>
<accession>A0A0H3DJX3</accession>
<organism evidence="1 2">
    <name type="scientific">Amycolatopsis mediterranei (strain U-32)</name>
    <dbReference type="NCBI Taxonomy" id="749927"/>
    <lineage>
        <taxon>Bacteria</taxon>
        <taxon>Bacillati</taxon>
        <taxon>Actinomycetota</taxon>
        <taxon>Actinomycetes</taxon>
        <taxon>Pseudonocardiales</taxon>
        <taxon>Pseudonocardiaceae</taxon>
        <taxon>Amycolatopsis</taxon>
    </lineage>
</organism>
<dbReference type="KEGG" id="amd:AMED_8775"/>
<protein>
    <recommendedName>
        <fullName evidence="3">Sporulation protein</fullName>
    </recommendedName>
</protein>
<dbReference type="PATRIC" id="fig|749927.5.peg.9108"/>
<proteinExistence type="predicted"/>
<gene>
    <name evidence="1" type="ordered locus">AMED_8775</name>
</gene>
<dbReference type="eggNOG" id="COG0457">
    <property type="taxonomic scope" value="Bacteria"/>
</dbReference>
<dbReference type="InterPro" id="IPR011990">
    <property type="entry name" value="TPR-like_helical_dom_sf"/>
</dbReference>
<sequence length="442" mass="48104">MRERSQRDGGELVSADHVSVKRWLDGTKPHARTCQLIAGVLGELLGRPVGLEEIGFAAASETTSDDVGLEYPEEVAHSLVALGAITELELRPPKRVGPLSVVPEAWSGLVIRWLTDSDTEGSRPPTEPRSITVVDVEAVREATAMFSSFDYKYGGGRPKSLVASFLDQEILPNIRHVSPQDPIGREYFREVAALTRLAGWTAYDTGAHGLAQRYLTQAFRLAKAAGDKALCGRILAGMSHQANFLGHFQRAVDLARAAYKGANGYATPTTMALFHAMEARALASLGRAEDVTAALLTAERWHCQGIRENDPEWIHYFDEAELHAEFAHCFRDIGNAELANHHAAASIAASESTYVRSLSFCRTVLATSHLQGGNLEEALDVARSVVETAAKLKSFRVISYLDDFRGRLGGHAGDPLVKEFLDFANLHLPSENLPVSGRLVVA</sequence>
<dbReference type="OrthoDB" id="3213425at2"/>
<dbReference type="HOGENOM" id="CLU_029927_4_1_11"/>
<evidence type="ECO:0008006" key="3">
    <source>
        <dbReference type="Google" id="ProtNLM"/>
    </source>
</evidence>
<dbReference type="SUPFAM" id="SSF48452">
    <property type="entry name" value="TPR-like"/>
    <property type="match status" value="1"/>
</dbReference>
<name>A0A0H3DJX3_AMYMU</name>
<dbReference type="EMBL" id="CP002000">
    <property type="protein sequence ID" value="ADJ50468.1"/>
    <property type="molecule type" value="Genomic_DNA"/>
</dbReference>
<dbReference type="Gene3D" id="1.25.40.10">
    <property type="entry name" value="Tetratricopeptide repeat domain"/>
    <property type="match status" value="1"/>
</dbReference>
<dbReference type="AlphaFoldDB" id="A0A0H3DJX3"/>
<evidence type="ECO:0000313" key="2">
    <source>
        <dbReference type="Proteomes" id="UP000000328"/>
    </source>
</evidence>
<evidence type="ECO:0000313" key="1">
    <source>
        <dbReference type="EMBL" id="ADJ50468.1"/>
    </source>
</evidence>